<sequence length="178" mass="19648">MTVHRGIRTNPQLRDNVSRTKASSPVGKLIFVGLRAADVLWQSNLLCRGWGIQLIEKVGGSSLKQIVHIACVPEQAMDASSGLTIALFITIFNTINTLLSLGVDFTSCVYLQFDKLACNSILSNYNCRIDCLYCGLLVEATSEFQRKWFKQDPENRGKPYGGGLFSLATNINYGAYTT</sequence>
<dbReference type="EMBL" id="MLKD01000017">
    <property type="protein sequence ID" value="OQE18764.1"/>
    <property type="molecule type" value="Genomic_DNA"/>
</dbReference>
<reference evidence="2" key="1">
    <citation type="journal article" date="2017" name="Nat. Microbiol.">
        <title>Global analysis of biosynthetic gene clusters reveals vast potential of secondary metabolite production in Penicillium species.</title>
        <authorList>
            <person name="Nielsen J.C."/>
            <person name="Grijseels S."/>
            <person name="Prigent S."/>
            <person name="Ji B."/>
            <person name="Dainat J."/>
            <person name="Nielsen K.F."/>
            <person name="Frisvad J.C."/>
            <person name="Workman M."/>
            <person name="Nielsen J."/>
        </authorList>
    </citation>
    <scope>NUCLEOTIDE SEQUENCE [LARGE SCALE GENOMIC DNA]</scope>
    <source>
        <strain evidence="2">IBT 24891</strain>
    </source>
</reference>
<dbReference type="AlphaFoldDB" id="A0A1V6SYA2"/>
<evidence type="ECO:0000313" key="2">
    <source>
        <dbReference type="Proteomes" id="UP000191285"/>
    </source>
</evidence>
<gene>
    <name evidence="1" type="ORF">PENSTE_c017G04944</name>
</gene>
<protein>
    <submittedName>
        <fullName evidence="1">Uncharacterized protein</fullName>
    </submittedName>
</protein>
<organism evidence="1 2">
    <name type="scientific">Penicillium steckii</name>
    <dbReference type="NCBI Taxonomy" id="303698"/>
    <lineage>
        <taxon>Eukaryota</taxon>
        <taxon>Fungi</taxon>
        <taxon>Dikarya</taxon>
        <taxon>Ascomycota</taxon>
        <taxon>Pezizomycotina</taxon>
        <taxon>Eurotiomycetes</taxon>
        <taxon>Eurotiomycetidae</taxon>
        <taxon>Eurotiales</taxon>
        <taxon>Aspergillaceae</taxon>
        <taxon>Penicillium</taxon>
    </lineage>
</organism>
<dbReference type="STRING" id="303698.A0A1V6SYA2"/>
<comment type="caution">
    <text evidence="1">The sequence shown here is derived from an EMBL/GenBank/DDBJ whole genome shotgun (WGS) entry which is preliminary data.</text>
</comment>
<dbReference type="OrthoDB" id="2735536at2759"/>
<keyword evidence="2" id="KW-1185">Reference proteome</keyword>
<dbReference type="Proteomes" id="UP000191285">
    <property type="component" value="Unassembled WGS sequence"/>
</dbReference>
<evidence type="ECO:0000313" key="1">
    <source>
        <dbReference type="EMBL" id="OQE18764.1"/>
    </source>
</evidence>
<name>A0A1V6SYA2_9EURO</name>
<accession>A0A1V6SYA2</accession>
<proteinExistence type="predicted"/>